<accession>A0ABQ6CP40</accession>
<protein>
    <submittedName>
        <fullName evidence="1">Uncharacterized protein</fullName>
    </submittedName>
</protein>
<reference evidence="2" key="1">
    <citation type="journal article" date="2019" name="Int. J. Syst. Evol. Microbiol.">
        <title>The Global Catalogue of Microorganisms (GCM) 10K type strain sequencing project: providing services to taxonomists for standard genome sequencing and annotation.</title>
        <authorList>
            <consortium name="The Broad Institute Genomics Platform"/>
            <consortium name="The Broad Institute Genome Sequencing Center for Infectious Disease"/>
            <person name="Wu L."/>
            <person name="Ma J."/>
        </authorList>
    </citation>
    <scope>NUCLEOTIDE SEQUENCE [LARGE SCALE GENOMIC DNA]</scope>
    <source>
        <strain evidence="2">NBRC 101365</strain>
    </source>
</reference>
<proteinExistence type="predicted"/>
<evidence type="ECO:0000313" key="2">
    <source>
        <dbReference type="Proteomes" id="UP001156882"/>
    </source>
</evidence>
<dbReference type="EMBL" id="BSPC01000058">
    <property type="protein sequence ID" value="GLS22108.1"/>
    <property type="molecule type" value="Genomic_DNA"/>
</dbReference>
<dbReference type="Proteomes" id="UP001156882">
    <property type="component" value="Unassembled WGS sequence"/>
</dbReference>
<gene>
    <name evidence="1" type="ORF">GCM10007874_51250</name>
</gene>
<name>A0ABQ6CP40_9HYPH</name>
<sequence>MCRRCIEGLVIPCAMQREVLLRRHGTAIKIRLYSSCGPGSAPCCLAAPLVRDDTLPMLFWHGLII</sequence>
<evidence type="ECO:0000313" key="1">
    <source>
        <dbReference type="EMBL" id="GLS22108.1"/>
    </source>
</evidence>
<keyword evidence="2" id="KW-1185">Reference proteome</keyword>
<organism evidence="1 2">
    <name type="scientific">Labrys miyagiensis</name>
    <dbReference type="NCBI Taxonomy" id="346912"/>
    <lineage>
        <taxon>Bacteria</taxon>
        <taxon>Pseudomonadati</taxon>
        <taxon>Pseudomonadota</taxon>
        <taxon>Alphaproteobacteria</taxon>
        <taxon>Hyphomicrobiales</taxon>
        <taxon>Xanthobacteraceae</taxon>
        <taxon>Labrys</taxon>
    </lineage>
</organism>
<comment type="caution">
    <text evidence="1">The sequence shown here is derived from an EMBL/GenBank/DDBJ whole genome shotgun (WGS) entry which is preliminary data.</text>
</comment>